<dbReference type="GO" id="GO:0005886">
    <property type="term" value="C:plasma membrane"/>
    <property type="evidence" value="ECO:0007669"/>
    <property type="project" value="UniProtKB-SubCell"/>
</dbReference>
<dbReference type="InterPro" id="IPR004776">
    <property type="entry name" value="Mem_transp_PIN-like"/>
</dbReference>
<comment type="caution">
    <text evidence="9">The sequence shown here is derived from an EMBL/GenBank/DDBJ whole genome shotgun (WGS) entry which is preliminary data.</text>
</comment>
<evidence type="ECO:0000256" key="2">
    <source>
        <dbReference type="ARBA" id="ARBA00010145"/>
    </source>
</evidence>
<evidence type="ECO:0000256" key="4">
    <source>
        <dbReference type="ARBA" id="ARBA00022475"/>
    </source>
</evidence>
<dbReference type="InterPro" id="IPR038770">
    <property type="entry name" value="Na+/solute_symporter_sf"/>
</dbReference>
<keyword evidence="3" id="KW-0813">Transport</keyword>
<keyword evidence="10" id="KW-1185">Reference proteome</keyword>
<keyword evidence="4" id="KW-1003">Cell membrane</keyword>
<protein>
    <recommendedName>
        <fullName evidence="11">Permease</fullName>
    </recommendedName>
</protein>
<dbReference type="Proteomes" id="UP000319671">
    <property type="component" value="Unassembled WGS sequence"/>
</dbReference>
<keyword evidence="5 8" id="KW-0812">Transmembrane</keyword>
<dbReference type="PANTHER" id="PTHR36838:SF1">
    <property type="entry name" value="SLR1864 PROTEIN"/>
    <property type="match status" value="1"/>
</dbReference>
<dbReference type="AlphaFoldDB" id="A0A561DET6"/>
<dbReference type="PANTHER" id="PTHR36838">
    <property type="entry name" value="AUXIN EFFLUX CARRIER FAMILY PROTEIN"/>
    <property type="match status" value="1"/>
</dbReference>
<evidence type="ECO:0000256" key="5">
    <source>
        <dbReference type="ARBA" id="ARBA00022692"/>
    </source>
</evidence>
<evidence type="ECO:0000313" key="10">
    <source>
        <dbReference type="Proteomes" id="UP000319671"/>
    </source>
</evidence>
<dbReference type="Pfam" id="PF03547">
    <property type="entry name" value="Mem_trans"/>
    <property type="match status" value="2"/>
</dbReference>
<evidence type="ECO:0008006" key="11">
    <source>
        <dbReference type="Google" id="ProtNLM"/>
    </source>
</evidence>
<feature type="transmembrane region" description="Helical" evidence="8">
    <location>
        <begin position="260"/>
        <end position="279"/>
    </location>
</feature>
<evidence type="ECO:0000313" key="9">
    <source>
        <dbReference type="EMBL" id="TWE01904.1"/>
    </source>
</evidence>
<dbReference type="EMBL" id="VIVN01000005">
    <property type="protein sequence ID" value="TWE01904.1"/>
    <property type="molecule type" value="Genomic_DNA"/>
</dbReference>
<feature type="transmembrane region" description="Helical" evidence="8">
    <location>
        <begin position="164"/>
        <end position="183"/>
    </location>
</feature>
<dbReference type="Gene3D" id="1.20.1530.20">
    <property type="match status" value="1"/>
</dbReference>
<evidence type="ECO:0000256" key="6">
    <source>
        <dbReference type="ARBA" id="ARBA00022989"/>
    </source>
</evidence>
<evidence type="ECO:0000256" key="8">
    <source>
        <dbReference type="SAM" id="Phobius"/>
    </source>
</evidence>
<keyword evidence="7 8" id="KW-0472">Membrane</keyword>
<dbReference type="GO" id="GO:0055085">
    <property type="term" value="P:transmembrane transport"/>
    <property type="evidence" value="ECO:0007669"/>
    <property type="project" value="InterPro"/>
</dbReference>
<sequence length="311" mass="33603">MFIDLIQTVIATLFQVMVPLSIPVIAGAILGRFARLDTKPLLTLTLYYLSPAIILDTLMTARVSHSDISHTLAFSLLNLVMLWAIATSLSKPLHFQANEKAALVLVSSFTNSVNYGLPLVLLAFGKLGLEKASVYVVIQMVIVNTIGVYFAARSQFSIKNAVRSVFTLPAIYAAILALGLRSLHLSLPVGVAKGVSMIADAYSPVVMAILGAQIASVKIARYEWKSQPAFWTGMTVRLLISPAVAFVCISILQIKGILQSVLFVLACMPVAVNAGILAEKFNASPNIVSRCILWTTLVSFIILPFLIVVIK</sequence>
<gene>
    <name evidence="9" type="ORF">FB550_105273</name>
</gene>
<keyword evidence="6 8" id="KW-1133">Transmembrane helix</keyword>
<feature type="transmembrane region" description="Helical" evidence="8">
    <location>
        <begin position="6"/>
        <end position="29"/>
    </location>
</feature>
<feature type="transmembrane region" description="Helical" evidence="8">
    <location>
        <begin position="133"/>
        <end position="152"/>
    </location>
</feature>
<proteinExistence type="inferred from homology"/>
<evidence type="ECO:0000256" key="3">
    <source>
        <dbReference type="ARBA" id="ARBA00022448"/>
    </source>
</evidence>
<evidence type="ECO:0000256" key="7">
    <source>
        <dbReference type="ARBA" id="ARBA00023136"/>
    </source>
</evidence>
<evidence type="ECO:0000256" key="1">
    <source>
        <dbReference type="ARBA" id="ARBA00004651"/>
    </source>
</evidence>
<accession>A0A561DET6</accession>
<organism evidence="9 10">
    <name type="scientific">Neobacillus bataviensis</name>
    <dbReference type="NCBI Taxonomy" id="220685"/>
    <lineage>
        <taxon>Bacteria</taxon>
        <taxon>Bacillati</taxon>
        <taxon>Bacillota</taxon>
        <taxon>Bacilli</taxon>
        <taxon>Bacillales</taxon>
        <taxon>Bacillaceae</taxon>
        <taxon>Neobacillus</taxon>
    </lineage>
</organism>
<feature type="transmembrane region" description="Helical" evidence="8">
    <location>
        <begin position="101"/>
        <end position="121"/>
    </location>
</feature>
<name>A0A561DET6_9BACI</name>
<reference evidence="9 10" key="1">
    <citation type="submission" date="2019-06" db="EMBL/GenBank/DDBJ databases">
        <title>Sorghum-associated microbial communities from plants grown in Nebraska, USA.</title>
        <authorList>
            <person name="Schachtman D."/>
        </authorList>
    </citation>
    <scope>NUCLEOTIDE SEQUENCE [LARGE SCALE GENOMIC DNA]</scope>
    <source>
        <strain evidence="9 10">2482</strain>
    </source>
</reference>
<feature type="transmembrane region" description="Helical" evidence="8">
    <location>
        <begin position="71"/>
        <end position="89"/>
    </location>
</feature>
<feature type="transmembrane region" description="Helical" evidence="8">
    <location>
        <begin position="195"/>
        <end position="217"/>
    </location>
</feature>
<feature type="transmembrane region" description="Helical" evidence="8">
    <location>
        <begin position="41"/>
        <end position="59"/>
    </location>
</feature>
<comment type="similarity">
    <text evidence="2">Belongs to the auxin efflux carrier (TC 2.A.69) family.</text>
</comment>
<comment type="subcellular location">
    <subcellularLocation>
        <location evidence="1">Cell membrane</location>
        <topology evidence="1">Multi-pass membrane protein</topology>
    </subcellularLocation>
</comment>
<feature type="transmembrane region" description="Helical" evidence="8">
    <location>
        <begin position="291"/>
        <end position="310"/>
    </location>
</feature>
<feature type="transmembrane region" description="Helical" evidence="8">
    <location>
        <begin position="229"/>
        <end position="254"/>
    </location>
</feature>